<reference evidence="3 4" key="2">
    <citation type="submission" date="2021-03" db="EMBL/GenBank/DDBJ databases">
        <title>Genomic Encyclopedia of Type Strains, Phase IV (KMG-IV): sequencing the most valuable type-strain genomes for metagenomic binning, comparative biology and taxonomic classification.</title>
        <authorList>
            <person name="Goeker M."/>
        </authorList>
    </citation>
    <scope>NUCLEOTIDE SEQUENCE [LARGE SCALE GENOMIC DNA]</scope>
    <source>
        <strain evidence="3 4">DSM 41954</strain>
    </source>
</reference>
<dbReference type="InterPro" id="IPR018727">
    <property type="entry name" value="DUF2267"/>
</dbReference>
<evidence type="ECO:0000313" key="2">
    <source>
        <dbReference type="EMBL" id="CDR04236.1"/>
    </source>
</evidence>
<dbReference type="Proteomes" id="UP000756710">
    <property type="component" value="Unassembled WGS sequence"/>
</dbReference>
<dbReference type="HOGENOM" id="CLU_121888_3_1_11"/>
<sequence length="154" mass="17422">MRYEEMTGLVQTRAQLPDRQSAERAVRATLETLAERIPDGLAGHMAAQLPQEAAEPLRRVAASHESSPEERAYRRDHGERFDLTGFAGRIAWRTEHTEEEALREAAAFFEVLDSAVDPELMEKLYGVLPNDIRELLPESRAEQNTPPEPNSRTE</sequence>
<evidence type="ECO:0000313" key="3">
    <source>
        <dbReference type="EMBL" id="MBP2062558.1"/>
    </source>
</evidence>
<proteinExistence type="predicted"/>
<dbReference type="Gene3D" id="1.10.490.110">
    <property type="entry name" value="Uncharacterized conserved protein DUF2267"/>
    <property type="match status" value="1"/>
</dbReference>
<gene>
    <name evidence="3" type="ORF">J2Z30_003577</name>
    <name evidence="2" type="ORF">SIRAN1569</name>
</gene>
<reference evidence="2" key="1">
    <citation type="submission" date="2014-05" db="EMBL/GenBank/DDBJ databases">
        <authorList>
            <person name="Horn Fabian"/>
        </authorList>
    </citation>
    <scope>NUCLEOTIDE SEQUENCE</scope>
</reference>
<dbReference type="GeneID" id="32470103"/>
<name>A0A060ZFP6_9ACTN</name>
<dbReference type="InterPro" id="IPR038282">
    <property type="entry name" value="DUF2267_sf"/>
</dbReference>
<feature type="compositionally biased region" description="Basic and acidic residues" evidence="1">
    <location>
        <begin position="66"/>
        <end position="77"/>
    </location>
</feature>
<dbReference type="EMBL" id="JAGGLR010000009">
    <property type="protein sequence ID" value="MBP2062558.1"/>
    <property type="molecule type" value="Genomic_DNA"/>
</dbReference>
<dbReference type="Pfam" id="PF10025">
    <property type="entry name" value="DUF2267"/>
    <property type="match status" value="1"/>
</dbReference>
<feature type="region of interest" description="Disordered" evidence="1">
    <location>
        <begin position="53"/>
        <end position="77"/>
    </location>
</feature>
<dbReference type="EMBL" id="LK022848">
    <property type="protein sequence ID" value="CDR04236.1"/>
    <property type="molecule type" value="Genomic_DNA"/>
</dbReference>
<evidence type="ECO:0000313" key="4">
    <source>
        <dbReference type="Proteomes" id="UP000756710"/>
    </source>
</evidence>
<accession>A0A060ZFP6</accession>
<dbReference type="RefSeq" id="WP_044568055.1">
    <property type="nucleotide sequence ID" value="NZ_BAABDR010000025.1"/>
</dbReference>
<evidence type="ECO:0000256" key="1">
    <source>
        <dbReference type="SAM" id="MobiDB-lite"/>
    </source>
</evidence>
<protein>
    <submittedName>
        <fullName evidence="3">Uncharacterized protein (DUF2267 family)</fullName>
    </submittedName>
</protein>
<keyword evidence="4" id="KW-1185">Reference proteome</keyword>
<organism evidence="2">
    <name type="scientific">Streptomyces iranensis</name>
    <dbReference type="NCBI Taxonomy" id="576784"/>
    <lineage>
        <taxon>Bacteria</taxon>
        <taxon>Bacillati</taxon>
        <taxon>Actinomycetota</taxon>
        <taxon>Actinomycetes</taxon>
        <taxon>Kitasatosporales</taxon>
        <taxon>Streptomycetaceae</taxon>
        <taxon>Streptomyces</taxon>
        <taxon>Streptomyces violaceusniger group</taxon>
    </lineage>
</organism>
<dbReference type="AlphaFoldDB" id="A0A060ZFP6"/>